<name>A0A166UHH2_9GAMM</name>
<gene>
    <name evidence="2" type="ORF">N475_24435</name>
</gene>
<evidence type="ECO:0000313" key="3">
    <source>
        <dbReference type="Proteomes" id="UP000076643"/>
    </source>
</evidence>
<feature type="transmembrane region" description="Helical" evidence="1">
    <location>
        <begin position="30"/>
        <end position="49"/>
    </location>
</feature>
<dbReference type="PATRIC" id="fig|1365250.3.peg.4893"/>
<accession>A0A166UHH2</accession>
<keyword evidence="1" id="KW-0472">Membrane</keyword>
<reference evidence="2 3" key="1">
    <citation type="submission" date="2013-07" db="EMBL/GenBank/DDBJ databases">
        <title>Comparative Genomic and Metabolomic Analysis of Twelve Strains of Pseudoalteromonas luteoviolacea.</title>
        <authorList>
            <person name="Vynne N.G."/>
            <person name="Mansson M."/>
            <person name="Gram L."/>
        </authorList>
    </citation>
    <scope>NUCLEOTIDE SEQUENCE [LARGE SCALE GENOMIC DNA]</scope>
    <source>
        <strain evidence="2 3">DSM 6061</strain>
    </source>
</reference>
<keyword evidence="1" id="KW-1133">Transmembrane helix</keyword>
<protein>
    <submittedName>
        <fullName evidence="2">Uncharacterized protein</fullName>
    </submittedName>
</protein>
<evidence type="ECO:0000256" key="1">
    <source>
        <dbReference type="SAM" id="Phobius"/>
    </source>
</evidence>
<feature type="transmembrane region" description="Helical" evidence="1">
    <location>
        <begin position="6"/>
        <end position="23"/>
    </location>
</feature>
<evidence type="ECO:0000313" key="2">
    <source>
        <dbReference type="EMBL" id="KZN30677.1"/>
    </source>
</evidence>
<comment type="caution">
    <text evidence="2">The sequence shown here is derived from an EMBL/GenBank/DDBJ whole genome shotgun (WGS) entry which is preliminary data.</text>
</comment>
<keyword evidence="3" id="KW-1185">Reference proteome</keyword>
<dbReference type="EMBL" id="AUYB01000148">
    <property type="protein sequence ID" value="KZN30677.1"/>
    <property type="molecule type" value="Genomic_DNA"/>
</dbReference>
<proteinExistence type="predicted"/>
<organism evidence="2 3">
    <name type="scientific">Pseudoalteromonas luteoviolacea DSM 6061</name>
    <dbReference type="NCBI Taxonomy" id="1365250"/>
    <lineage>
        <taxon>Bacteria</taxon>
        <taxon>Pseudomonadati</taxon>
        <taxon>Pseudomonadota</taxon>
        <taxon>Gammaproteobacteria</taxon>
        <taxon>Alteromonadales</taxon>
        <taxon>Pseudoalteromonadaceae</taxon>
        <taxon>Pseudoalteromonas</taxon>
    </lineage>
</organism>
<sequence length="69" mass="7971">MTSFGMLIHTGVISAKATILFFFSCTYMNLLIFYIRLVVMNFFIIWSGYCAYTAKAIAFDQNLRTFNAF</sequence>
<dbReference type="AlphaFoldDB" id="A0A166UHH2"/>
<keyword evidence="1" id="KW-0812">Transmembrane</keyword>
<dbReference type="Proteomes" id="UP000076643">
    <property type="component" value="Unassembled WGS sequence"/>
</dbReference>